<evidence type="ECO:0008006" key="3">
    <source>
        <dbReference type="Google" id="ProtNLM"/>
    </source>
</evidence>
<comment type="caution">
    <text evidence="1">The sequence shown here is derived from an EMBL/GenBank/DDBJ whole genome shotgun (WGS) entry which is preliminary data.</text>
</comment>
<reference evidence="2" key="1">
    <citation type="journal article" date="2019" name="Int. J. Syst. Evol. Microbiol.">
        <title>The Global Catalogue of Microorganisms (GCM) 10K type strain sequencing project: providing services to taxonomists for standard genome sequencing and annotation.</title>
        <authorList>
            <consortium name="The Broad Institute Genomics Platform"/>
            <consortium name="The Broad Institute Genome Sequencing Center for Infectious Disease"/>
            <person name="Wu L."/>
            <person name="Ma J."/>
        </authorList>
    </citation>
    <scope>NUCLEOTIDE SEQUENCE [LARGE SCALE GENOMIC DNA]</scope>
    <source>
        <strain evidence="2">JCM 13023</strain>
    </source>
</reference>
<dbReference type="EMBL" id="BAAALN010000019">
    <property type="protein sequence ID" value="GAA1252596.1"/>
    <property type="molecule type" value="Genomic_DNA"/>
</dbReference>
<organism evidence="1 2">
    <name type="scientific">Prauserella halophila</name>
    <dbReference type="NCBI Taxonomy" id="185641"/>
    <lineage>
        <taxon>Bacteria</taxon>
        <taxon>Bacillati</taxon>
        <taxon>Actinomycetota</taxon>
        <taxon>Actinomycetes</taxon>
        <taxon>Pseudonocardiales</taxon>
        <taxon>Pseudonocardiaceae</taxon>
        <taxon>Prauserella</taxon>
    </lineage>
</organism>
<sequence length="73" mass="7217">MLIAVAPTIAVTNSTAALPGPGSGTGGTWLQRPRGSSPVTRVSAFEVPDSGAGSGCVTVASSVAEVEVARSYR</sequence>
<accession>A0ABP4H7A9</accession>
<gene>
    <name evidence="1" type="ORF">GCM10009676_44400</name>
</gene>
<keyword evidence="2" id="KW-1185">Reference proteome</keyword>
<evidence type="ECO:0000313" key="1">
    <source>
        <dbReference type="EMBL" id="GAA1252596.1"/>
    </source>
</evidence>
<protein>
    <recommendedName>
        <fullName evidence="3">Secreted protein</fullName>
    </recommendedName>
</protein>
<dbReference type="Proteomes" id="UP001500653">
    <property type="component" value="Unassembled WGS sequence"/>
</dbReference>
<proteinExistence type="predicted"/>
<evidence type="ECO:0000313" key="2">
    <source>
        <dbReference type="Proteomes" id="UP001500653"/>
    </source>
</evidence>
<name>A0ABP4H7A9_9PSEU</name>